<dbReference type="OrthoDB" id="605137at2759"/>
<dbReference type="Gramene" id="TraesCSU02G122400.1">
    <property type="protein sequence ID" value="TraesCSU02G122400.1"/>
    <property type="gene ID" value="TraesCSU02G122400"/>
</dbReference>
<dbReference type="Gramene" id="TraesCAD_scaffold_090265_01G000100.1">
    <property type="protein sequence ID" value="TraesCAD_scaffold_090265_01G000100.1"/>
    <property type="gene ID" value="TraesCAD_scaffold_090265_01G000100"/>
</dbReference>
<dbReference type="InterPro" id="IPR056594">
    <property type="entry name" value="AT5G49610-like_b-prop"/>
</dbReference>
<evidence type="ECO:0000313" key="2">
    <source>
        <dbReference type="EnsemblPlants" id="TraesCSU02G122400.1"/>
    </source>
</evidence>
<reference evidence="2" key="2">
    <citation type="submission" date="2018-10" db="UniProtKB">
        <authorList>
            <consortium name="EnsemblPlants"/>
        </authorList>
    </citation>
    <scope>IDENTIFICATION</scope>
</reference>
<dbReference type="Proteomes" id="UP000019116">
    <property type="component" value="Chromosome Un"/>
</dbReference>
<evidence type="ECO:0000313" key="3">
    <source>
        <dbReference type="Proteomes" id="UP000019116"/>
    </source>
</evidence>
<name>A0A3B6U1P9_WHEAT</name>
<accession>A0A3B6U1P9</accession>
<dbReference type="STRING" id="4565.A0A3B6U1P9"/>
<dbReference type="AlphaFoldDB" id="A0A3B6U1P9"/>
<sequence>MACVLVGNCLYWVLIGESPRILEFDLDRQSLTSIHMPVDMYNNNACHFSFMRVEGGVLCFLILAWDFNAQLWNMEKNCDGVVSWVLRTTIELDKLLSLKLDEVGPQLIIGFDKDNNVFFLSTKVGVFMVHLKSLQFKELSKTHHLSHYHPFESVYTADIGGESDGAELFAQHAR</sequence>
<dbReference type="Gramene" id="TraesJUL6D03G03698490.1">
    <property type="protein sequence ID" value="TraesJUL6D03G03698490.1"/>
    <property type="gene ID" value="TraesJUL6D03G03698490"/>
</dbReference>
<dbReference type="EnsemblPlants" id="TraesCSU02G122400.1">
    <property type="protein sequence ID" value="TraesCSU02G122400.1"/>
    <property type="gene ID" value="TraesCSU02G122400"/>
</dbReference>
<feature type="domain" description="F-box protein AT5G49610-like beta-propeller" evidence="1">
    <location>
        <begin position="4"/>
        <end position="152"/>
    </location>
</feature>
<dbReference type="Gramene" id="TraesWEE_scaffold_071052_01G000100.1">
    <property type="protein sequence ID" value="TraesWEE_scaffold_071052_01G000100.1"/>
    <property type="gene ID" value="TraesWEE_scaffold_071052_01G000100"/>
</dbReference>
<keyword evidence="3" id="KW-1185">Reference proteome</keyword>
<dbReference type="Gramene" id="TraesNOR6D03G03701130.1">
    <property type="protein sequence ID" value="TraesNOR6D03G03701130.1"/>
    <property type="gene ID" value="TraesNOR6D03G03701130"/>
</dbReference>
<organism evidence="2">
    <name type="scientific">Triticum aestivum</name>
    <name type="common">Wheat</name>
    <dbReference type="NCBI Taxonomy" id="4565"/>
    <lineage>
        <taxon>Eukaryota</taxon>
        <taxon>Viridiplantae</taxon>
        <taxon>Streptophyta</taxon>
        <taxon>Embryophyta</taxon>
        <taxon>Tracheophyta</taxon>
        <taxon>Spermatophyta</taxon>
        <taxon>Magnoliopsida</taxon>
        <taxon>Liliopsida</taxon>
        <taxon>Poales</taxon>
        <taxon>Poaceae</taxon>
        <taxon>BOP clade</taxon>
        <taxon>Pooideae</taxon>
        <taxon>Triticodae</taxon>
        <taxon>Triticeae</taxon>
        <taxon>Triticinae</taxon>
        <taxon>Triticum</taxon>
    </lineage>
</organism>
<reference evidence="2" key="1">
    <citation type="submission" date="2018-08" db="EMBL/GenBank/DDBJ databases">
        <authorList>
            <person name="Rossello M."/>
        </authorList>
    </citation>
    <scope>NUCLEOTIDE SEQUENCE [LARGE SCALE GENOMIC DNA]</scope>
    <source>
        <strain evidence="2">cv. Chinese Spring</strain>
    </source>
</reference>
<proteinExistence type="predicted"/>
<dbReference type="OMA" id="NNNACHF"/>
<dbReference type="Gramene" id="TraesARI5D03G03185500.1">
    <property type="protein sequence ID" value="TraesARI5D03G03185500.1"/>
    <property type="gene ID" value="TraesARI5D03G03185500"/>
</dbReference>
<protein>
    <recommendedName>
        <fullName evidence="1">F-box protein AT5G49610-like beta-propeller domain-containing protein</fullName>
    </recommendedName>
</protein>
<evidence type="ECO:0000259" key="1">
    <source>
        <dbReference type="Pfam" id="PF23635"/>
    </source>
</evidence>
<dbReference type="PANTHER" id="PTHR33186:SF13">
    <property type="entry name" value="OS10G0138300 PROTEIN"/>
    <property type="match status" value="1"/>
</dbReference>
<dbReference type="Pfam" id="PF23635">
    <property type="entry name" value="Beta-prop_AT5G49610-like"/>
    <property type="match status" value="1"/>
</dbReference>
<dbReference type="Gramene" id="TraesCLE_scaffold_103878_01G000100.1">
    <property type="protein sequence ID" value="TraesCLE_scaffold_103878_01G000100.1"/>
    <property type="gene ID" value="TraesCLE_scaffold_103878_01G000100"/>
</dbReference>
<dbReference type="PANTHER" id="PTHR33186">
    <property type="entry name" value="OS10G0136150 PROTEIN-RELATED"/>
    <property type="match status" value="1"/>
</dbReference>
<dbReference type="Gramene" id="TraesLDM6D03G03665900.1">
    <property type="protein sequence ID" value="TraesLDM6D03G03665900.1"/>
    <property type="gene ID" value="TraesLDM6D03G03665900"/>
</dbReference>
<dbReference type="Gramene" id="TraesROB_scaffold_090774_01G000100.1">
    <property type="protein sequence ID" value="TraesROB_scaffold_090774_01G000100.1"/>
    <property type="gene ID" value="TraesROB_scaffold_090774_01G000100"/>
</dbReference>